<name>A0A2T4BXS8_TRILO</name>
<dbReference type="EMBL" id="KZ679137">
    <property type="protein sequence ID" value="PTB74026.1"/>
    <property type="molecule type" value="Genomic_DNA"/>
</dbReference>
<dbReference type="Proteomes" id="UP000240760">
    <property type="component" value="Unassembled WGS sequence"/>
</dbReference>
<evidence type="ECO:0000313" key="2">
    <source>
        <dbReference type="Proteomes" id="UP000240760"/>
    </source>
</evidence>
<accession>A0A2T4BXS8</accession>
<dbReference type="AlphaFoldDB" id="A0A2T4BXS8"/>
<gene>
    <name evidence="1" type="ORF">M440DRAFT_126288</name>
</gene>
<organism evidence="1 2">
    <name type="scientific">Trichoderma longibrachiatum ATCC 18648</name>
    <dbReference type="NCBI Taxonomy" id="983965"/>
    <lineage>
        <taxon>Eukaryota</taxon>
        <taxon>Fungi</taxon>
        <taxon>Dikarya</taxon>
        <taxon>Ascomycota</taxon>
        <taxon>Pezizomycotina</taxon>
        <taxon>Sordariomycetes</taxon>
        <taxon>Hypocreomycetidae</taxon>
        <taxon>Hypocreales</taxon>
        <taxon>Hypocreaceae</taxon>
        <taxon>Trichoderma</taxon>
    </lineage>
</organism>
<proteinExistence type="predicted"/>
<sequence>MLLSWLSVPSVEVEFQGGWWWYYCSPQHLSSKQWTALVFPCKAAATRVGGGNGGRR</sequence>
<protein>
    <submittedName>
        <fullName evidence="1">Uncharacterized protein</fullName>
    </submittedName>
</protein>
<reference evidence="1 2" key="1">
    <citation type="submission" date="2016-07" db="EMBL/GenBank/DDBJ databases">
        <title>Multiple horizontal gene transfer events from other fungi enriched the ability of initially mycotrophic Trichoderma (Ascomycota) to feed on dead plant biomass.</title>
        <authorList>
            <consortium name="DOE Joint Genome Institute"/>
            <person name="Aerts A."/>
            <person name="Atanasova L."/>
            <person name="Chenthamara K."/>
            <person name="Zhang J."/>
            <person name="Grujic M."/>
            <person name="Henrissat B."/>
            <person name="Kuo A."/>
            <person name="Salamov A."/>
            <person name="Lipzen A."/>
            <person name="Labutti K."/>
            <person name="Barry K."/>
            <person name="Miao Y."/>
            <person name="Rahimi M.J."/>
            <person name="Shen Q."/>
            <person name="Grigoriev I.V."/>
            <person name="Kubicek C.P."/>
            <person name="Druzhinina I.S."/>
        </authorList>
    </citation>
    <scope>NUCLEOTIDE SEQUENCE [LARGE SCALE GENOMIC DNA]</scope>
    <source>
        <strain evidence="1 2">ATCC 18648</strain>
    </source>
</reference>
<keyword evidence="2" id="KW-1185">Reference proteome</keyword>
<evidence type="ECO:0000313" key="1">
    <source>
        <dbReference type="EMBL" id="PTB74026.1"/>
    </source>
</evidence>